<evidence type="ECO:0000313" key="4">
    <source>
        <dbReference type="Proteomes" id="UP000824139"/>
    </source>
</evidence>
<evidence type="ECO:0000259" key="2">
    <source>
        <dbReference type="PROSITE" id="PS50943"/>
    </source>
</evidence>
<comment type="caution">
    <text evidence="3">The sequence shown here is derived from an EMBL/GenBank/DDBJ whole genome shotgun (WGS) entry which is preliminary data.</text>
</comment>
<keyword evidence="1" id="KW-0238">DNA-binding</keyword>
<evidence type="ECO:0000313" key="3">
    <source>
        <dbReference type="EMBL" id="HIS82937.1"/>
    </source>
</evidence>
<dbReference type="InterPro" id="IPR010982">
    <property type="entry name" value="Lambda_DNA-bd_dom_sf"/>
</dbReference>
<feature type="domain" description="HTH cro/C1-type" evidence="2">
    <location>
        <begin position="9"/>
        <end position="63"/>
    </location>
</feature>
<dbReference type="Proteomes" id="UP000824139">
    <property type="component" value="Unassembled WGS sequence"/>
</dbReference>
<name>A0A9D1FVI4_9BACT</name>
<evidence type="ECO:0000256" key="1">
    <source>
        <dbReference type="ARBA" id="ARBA00023125"/>
    </source>
</evidence>
<reference evidence="3" key="2">
    <citation type="journal article" date="2021" name="PeerJ">
        <title>Extensive microbial diversity within the chicken gut microbiome revealed by metagenomics and culture.</title>
        <authorList>
            <person name="Gilroy R."/>
            <person name="Ravi A."/>
            <person name="Getino M."/>
            <person name="Pursley I."/>
            <person name="Horton D.L."/>
            <person name="Alikhan N.F."/>
            <person name="Baker D."/>
            <person name="Gharbi K."/>
            <person name="Hall N."/>
            <person name="Watson M."/>
            <person name="Adriaenssens E.M."/>
            <person name="Foster-Nyarko E."/>
            <person name="Jarju S."/>
            <person name="Secka A."/>
            <person name="Antonio M."/>
            <person name="Oren A."/>
            <person name="Chaudhuri R.R."/>
            <person name="La Ragione R."/>
            <person name="Hildebrand F."/>
            <person name="Pallen M.J."/>
        </authorList>
    </citation>
    <scope>NUCLEOTIDE SEQUENCE</scope>
    <source>
        <strain evidence="3">CHK152-2994</strain>
    </source>
</reference>
<proteinExistence type="predicted"/>
<gene>
    <name evidence="3" type="ORF">IAD41_04950</name>
</gene>
<dbReference type="GO" id="GO:0003677">
    <property type="term" value="F:DNA binding"/>
    <property type="evidence" value="ECO:0007669"/>
    <property type="project" value="UniProtKB-KW"/>
</dbReference>
<accession>A0A9D1FVI4</accession>
<dbReference type="Gene3D" id="1.10.260.40">
    <property type="entry name" value="lambda repressor-like DNA-binding domains"/>
    <property type="match status" value="1"/>
</dbReference>
<organism evidence="3 4">
    <name type="scientific">Candidatus Scatenecus faecavium</name>
    <dbReference type="NCBI Taxonomy" id="2840915"/>
    <lineage>
        <taxon>Bacteria</taxon>
        <taxon>Candidatus Scatenecus</taxon>
    </lineage>
</organism>
<dbReference type="SMART" id="SM00530">
    <property type="entry name" value="HTH_XRE"/>
    <property type="match status" value="1"/>
</dbReference>
<dbReference type="Pfam" id="PF01381">
    <property type="entry name" value="HTH_3"/>
    <property type="match status" value="1"/>
</dbReference>
<reference evidence="3" key="1">
    <citation type="submission" date="2020-10" db="EMBL/GenBank/DDBJ databases">
        <authorList>
            <person name="Gilroy R."/>
        </authorList>
    </citation>
    <scope>NUCLEOTIDE SEQUENCE</scope>
    <source>
        <strain evidence="3">CHK152-2994</strain>
    </source>
</reference>
<protein>
    <submittedName>
        <fullName evidence="3">Helix-turn-helix transcriptional regulator</fullName>
    </submittedName>
</protein>
<dbReference type="PANTHER" id="PTHR46558:SF11">
    <property type="entry name" value="HTH-TYPE TRANSCRIPTIONAL REGULATOR XRE"/>
    <property type="match status" value="1"/>
</dbReference>
<dbReference type="EMBL" id="DVJO01000105">
    <property type="protein sequence ID" value="HIS82937.1"/>
    <property type="molecule type" value="Genomic_DNA"/>
</dbReference>
<dbReference type="SUPFAM" id="SSF47413">
    <property type="entry name" value="lambda repressor-like DNA-binding domains"/>
    <property type="match status" value="1"/>
</dbReference>
<dbReference type="PANTHER" id="PTHR46558">
    <property type="entry name" value="TRACRIPTIONAL REGULATORY PROTEIN-RELATED-RELATED"/>
    <property type="match status" value="1"/>
</dbReference>
<dbReference type="CDD" id="cd00093">
    <property type="entry name" value="HTH_XRE"/>
    <property type="match status" value="1"/>
</dbReference>
<dbReference type="AlphaFoldDB" id="A0A9D1FVI4"/>
<sequence length="104" mass="11601">MLNNFGEKIRNLRKYKKITQEKLAELIDIDVRQVARIEAGESLPSIPTLLKFCSVLSVTPNDLLAFSSEESTASSSLKSDINDILSLAKEEQLQLIKKLILAVL</sequence>
<dbReference type="PROSITE" id="PS50943">
    <property type="entry name" value="HTH_CROC1"/>
    <property type="match status" value="1"/>
</dbReference>
<dbReference type="InterPro" id="IPR001387">
    <property type="entry name" value="Cro/C1-type_HTH"/>
</dbReference>